<keyword evidence="6" id="KW-0408">Iron</keyword>
<name>A0ABQ7XNY1_BRANA</name>
<evidence type="ECO:0000256" key="5">
    <source>
        <dbReference type="ARBA" id="ARBA00023002"/>
    </source>
</evidence>
<dbReference type="SUPFAM" id="SSF48264">
    <property type="entry name" value="Cytochrome P450"/>
    <property type="match status" value="1"/>
</dbReference>
<dbReference type="PANTHER" id="PTHR47944">
    <property type="entry name" value="CYTOCHROME P450 98A9"/>
    <property type="match status" value="1"/>
</dbReference>
<keyword evidence="7" id="KW-0503">Monooxygenase</keyword>
<keyword evidence="4" id="KW-0479">Metal-binding</keyword>
<keyword evidence="3" id="KW-0349">Heme</keyword>
<comment type="caution">
    <text evidence="8">The sequence shown here is derived from an EMBL/GenBank/DDBJ whole genome shotgun (WGS) entry which is preliminary data.</text>
</comment>
<accession>A0ABQ7XNY1</accession>
<evidence type="ECO:0000256" key="3">
    <source>
        <dbReference type="ARBA" id="ARBA00022617"/>
    </source>
</evidence>
<evidence type="ECO:0000313" key="8">
    <source>
        <dbReference type="EMBL" id="KAH0857586.1"/>
    </source>
</evidence>
<evidence type="ECO:0000256" key="4">
    <source>
        <dbReference type="ARBA" id="ARBA00022723"/>
    </source>
</evidence>
<proteinExistence type="inferred from homology"/>
<protein>
    <submittedName>
        <fullName evidence="8">Uncharacterized protein</fullName>
    </submittedName>
</protein>
<evidence type="ECO:0000256" key="7">
    <source>
        <dbReference type="ARBA" id="ARBA00023033"/>
    </source>
</evidence>
<reference evidence="8 9" key="1">
    <citation type="submission" date="2021-05" db="EMBL/GenBank/DDBJ databases">
        <title>Genome Assembly of Synthetic Allotetraploid Brassica napus Reveals Homoeologous Exchanges between Subgenomes.</title>
        <authorList>
            <person name="Davis J.T."/>
        </authorList>
    </citation>
    <scope>NUCLEOTIDE SEQUENCE [LARGE SCALE GENOMIC DNA]</scope>
    <source>
        <strain evidence="9">cv. Da-Ae</strain>
        <tissue evidence="8">Seedling</tissue>
    </source>
</reference>
<evidence type="ECO:0000256" key="2">
    <source>
        <dbReference type="ARBA" id="ARBA00010617"/>
    </source>
</evidence>
<keyword evidence="9" id="KW-1185">Reference proteome</keyword>
<dbReference type="Proteomes" id="UP000824890">
    <property type="component" value="Unassembled WGS sequence"/>
</dbReference>
<dbReference type="EMBL" id="JAGKQM010000019">
    <property type="protein sequence ID" value="KAH0857586.1"/>
    <property type="molecule type" value="Genomic_DNA"/>
</dbReference>
<sequence length="126" mass="14081">MYIIKKTHTSITLSIGKYFDSCIDPPKSSPSRFIDNNIDAKGQHFELLSFGSGRRICPGLNGDDFCGEAPELTVGKKSELLFVPQNMLCKIFINVSIRHSRLRPLPGSDLFLTKVADVHTEKFVSH</sequence>
<evidence type="ECO:0000256" key="1">
    <source>
        <dbReference type="ARBA" id="ARBA00001971"/>
    </source>
</evidence>
<dbReference type="InterPro" id="IPR017972">
    <property type="entry name" value="Cyt_P450_CS"/>
</dbReference>
<dbReference type="Gene3D" id="1.10.630.10">
    <property type="entry name" value="Cytochrome P450"/>
    <property type="match status" value="1"/>
</dbReference>
<evidence type="ECO:0000256" key="6">
    <source>
        <dbReference type="ARBA" id="ARBA00023004"/>
    </source>
</evidence>
<gene>
    <name evidence="8" type="ORF">HID58_085847</name>
</gene>
<dbReference type="PANTHER" id="PTHR47944:SF4">
    <property type="entry name" value="OS09G0441700 PROTEIN"/>
    <property type="match status" value="1"/>
</dbReference>
<evidence type="ECO:0000313" key="9">
    <source>
        <dbReference type="Proteomes" id="UP000824890"/>
    </source>
</evidence>
<comment type="cofactor">
    <cofactor evidence="1">
        <name>heme</name>
        <dbReference type="ChEBI" id="CHEBI:30413"/>
    </cofactor>
</comment>
<keyword evidence="5" id="KW-0560">Oxidoreductase</keyword>
<dbReference type="InterPro" id="IPR036396">
    <property type="entry name" value="Cyt_P450_sf"/>
</dbReference>
<dbReference type="PROSITE" id="PS00086">
    <property type="entry name" value="CYTOCHROME_P450"/>
    <property type="match status" value="1"/>
</dbReference>
<comment type="similarity">
    <text evidence="2">Belongs to the cytochrome P450 family.</text>
</comment>
<organism evidence="8 9">
    <name type="scientific">Brassica napus</name>
    <name type="common">Rape</name>
    <dbReference type="NCBI Taxonomy" id="3708"/>
    <lineage>
        <taxon>Eukaryota</taxon>
        <taxon>Viridiplantae</taxon>
        <taxon>Streptophyta</taxon>
        <taxon>Embryophyta</taxon>
        <taxon>Tracheophyta</taxon>
        <taxon>Spermatophyta</taxon>
        <taxon>Magnoliopsida</taxon>
        <taxon>eudicotyledons</taxon>
        <taxon>Gunneridae</taxon>
        <taxon>Pentapetalae</taxon>
        <taxon>rosids</taxon>
        <taxon>malvids</taxon>
        <taxon>Brassicales</taxon>
        <taxon>Brassicaceae</taxon>
        <taxon>Brassiceae</taxon>
        <taxon>Brassica</taxon>
    </lineage>
</organism>